<accession>A0A8H7RY87</accession>
<gene>
    <name evidence="12" type="ORF">INT45_012983</name>
</gene>
<evidence type="ECO:0000256" key="10">
    <source>
        <dbReference type="ARBA" id="ARBA00023049"/>
    </source>
</evidence>
<evidence type="ECO:0000256" key="1">
    <source>
        <dbReference type="ARBA" id="ARBA00001335"/>
    </source>
</evidence>
<keyword evidence="7 11" id="KW-0479">Metal-binding</keyword>
<dbReference type="PANTHER" id="PTHR28570:SF3">
    <property type="entry name" value="ASPARTYL AMINOPEPTIDASE"/>
    <property type="match status" value="1"/>
</dbReference>
<keyword evidence="6 11" id="KW-0645">Protease</keyword>
<keyword evidence="10 11" id="KW-0482">Metalloprotease</keyword>
<keyword evidence="5 11" id="KW-0031">Aminopeptidase</keyword>
<dbReference type="Gene3D" id="2.30.250.10">
    <property type="entry name" value="Aminopeptidase i, Domain 2"/>
    <property type="match status" value="1"/>
</dbReference>
<keyword evidence="9 11" id="KW-0862">Zinc</keyword>
<dbReference type="SUPFAM" id="SSF101821">
    <property type="entry name" value="Aminopeptidase/glucanase lid domain"/>
    <property type="match status" value="1"/>
</dbReference>
<dbReference type="Gene3D" id="3.40.630.10">
    <property type="entry name" value="Zn peptidases"/>
    <property type="match status" value="1"/>
</dbReference>
<evidence type="ECO:0000313" key="12">
    <source>
        <dbReference type="EMBL" id="KAG2218763.1"/>
    </source>
</evidence>
<evidence type="ECO:0000256" key="4">
    <source>
        <dbReference type="ARBA" id="ARBA00011965"/>
    </source>
</evidence>
<evidence type="ECO:0000256" key="8">
    <source>
        <dbReference type="ARBA" id="ARBA00022801"/>
    </source>
</evidence>
<dbReference type="PRINTS" id="PR00932">
    <property type="entry name" value="AMINO1PTASE"/>
</dbReference>
<evidence type="ECO:0000256" key="2">
    <source>
        <dbReference type="ARBA" id="ARBA00001947"/>
    </source>
</evidence>
<dbReference type="FunFam" id="2.30.250.10:FF:000001">
    <property type="entry name" value="Aspartyl aminopeptidase 1"/>
    <property type="match status" value="1"/>
</dbReference>
<evidence type="ECO:0000256" key="5">
    <source>
        <dbReference type="ARBA" id="ARBA00022438"/>
    </source>
</evidence>
<dbReference type="Pfam" id="PF02127">
    <property type="entry name" value="Peptidase_M18"/>
    <property type="match status" value="1"/>
</dbReference>
<keyword evidence="13" id="KW-1185">Reference proteome</keyword>
<dbReference type="GO" id="GO:0005737">
    <property type="term" value="C:cytoplasm"/>
    <property type="evidence" value="ECO:0007669"/>
    <property type="project" value="UniProtKB-ARBA"/>
</dbReference>
<evidence type="ECO:0000256" key="9">
    <source>
        <dbReference type="ARBA" id="ARBA00022833"/>
    </source>
</evidence>
<dbReference type="GO" id="GO:0008270">
    <property type="term" value="F:zinc ion binding"/>
    <property type="evidence" value="ECO:0007669"/>
    <property type="project" value="InterPro"/>
</dbReference>
<dbReference type="SUPFAM" id="SSF53187">
    <property type="entry name" value="Zn-dependent exopeptidases"/>
    <property type="match status" value="1"/>
</dbReference>
<comment type="catalytic activity">
    <reaction evidence="1">
        <text>Release of an N-terminal aspartate or glutamate from a peptide, with a preference for aspartate.</text>
        <dbReference type="EC" id="3.4.11.21"/>
    </reaction>
</comment>
<proteinExistence type="inferred from homology"/>
<dbReference type="GO" id="GO:0004177">
    <property type="term" value="F:aminopeptidase activity"/>
    <property type="evidence" value="ECO:0007669"/>
    <property type="project" value="UniProtKB-KW"/>
</dbReference>
<dbReference type="CDD" id="cd05658">
    <property type="entry name" value="M18_DAP"/>
    <property type="match status" value="1"/>
</dbReference>
<organism evidence="12 13">
    <name type="scientific">Circinella minor</name>
    <dbReference type="NCBI Taxonomy" id="1195481"/>
    <lineage>
        <taxon>Eukaryota</taxon>
        <taxon>Fungi</taxon>
        <taxon>Fungi incertae sedis</taxon>
        <taxon>Mucoromycota</taxon>
        <taxon>Mucoromycotina</taxon>
        <taxon>Mucoromycetes</taxon>
        <taxon>Mucorales</taxon>
        <taxon>Lichtheimiaceae</taxon>
        <taxon>Circinella</taxon>
    </lineage>
</organism>
<evidence type="ECO:0000256" key="3">
    <source>
        <dbReference type="ARBA" id="ARBA00008290"/>
    </source>
</evidence>
<evidence type="ECO:0000256" key="6">
    <source>
        <dbReference type="ARBA" id="ARBA00022670"/>
    </source>
</evidence>
<dbReference type="Proteomes" id="UP000646827">
    <property type="component" value="Unassembled WGS sequence"/>
</dbReference>
<evidence type="ECO:0000313" key="13">
    <source>
        <dbReference type="Proteomes" id="UP000646827"/>
    </source>
</evidence>
<reference evidence="12 13" key="1">
    <citation type="submission" date="2020-12" db="EMBL/GenBank/DDBJ databases">
        <title>Metabolic potential, ecology and presence of endohyphal bacteria is reflected in genomic diversity of Mucoromycotina.</title>
        <authorList>
            <person name="Muszewska A."/>
            <person name="Okrasinska A."/>
            <person name="Steczkiewicz K."/>
            <person name="Drgas O."/>
            <person name="Orlowska M."/>
            <person name="Perlinska-Lenart U."/>
            <person name="Aleksandrzak-Piekarczyk T."/>
            <person name="Szatraj K."/>
            <person name="Zielenkiewicz U."/>
            <person name="Pilsyk S."/>
            <person name="Malc E."/>
            <person name="Mieczkowski P."/>
            <person name="Kruszewska J.S."/>
            <person name="Biernat P."/>
            <person name="Pawlowska J."/>
        </authorList>
    </citation>
    <scope>NUCLEOTIDE SEQUENCE [LARGE SCALE GENOMIC DNA]</scope>
    <source>
        <strain evidence="12 13">CBS 142.35</strain>
    </source>
</reference>
<dbReference type="PANTHER" id="PTHR28570">
    <property type="entry name" value="ASPARTYL AMINOPEPTIDASE"/>
    <property type="match status" value="1"/>
</dbReference>
<dbReference type="InterPro" id="IPR001948">
    <property type="entry name" value="Peptidase_M18"/>
</dbReference>
<comment type="similarity">
    <text evidence="3 11">Belongs to the peptidase M18 family.</text>
</comment>
<comment type="cofactor">
    <cofactor evidence="2">
        <name>Zn(2+)</name>
        <dbReference type="ChEBI" id="CHEBI:29105"/>
    </cofactor>
</comment>
<name>A0A8H7RY87_9FUNG</name>
<evidence type="ECO:0000256" key="7">
    <source>
        <dbReference type="ARBA" id="ARBA00022723"/>
    </source>
</evidence>
<dbReference type="OrthoDB" id="9880441at2759"/>
<dbReference type="InterPro" id="IPR023358">
    <property type="entry name" value="Peptidase_M18_dom2"/>
</dbReference>
<keyword evidence="8 11" id="KW-0378">Hydrolase</keyword>
<dbReference type="EMBL" id="JAEPRB010000211">
    <property type="protein sequence ID" value="KAG2218763.1"/>
    <property type="molecule type" value="Genomic_DNA"/>
</dbReference>
<dbReference type="NCBIfam" id="NF002759">
    <property type="entry name" value="PRK02813.1"/>
    <property type="match status" value="1"/>
</dbReference>
<sequence length="512" mass="56814">MTGCASQLWRRFQRVSLKTRPRSLQTNVSTLVPSTHGIEKKRFHSTTTEQQQQQTPAEALDFIQFLNASPSPFHAVHEASQRLENAGFEKISERSAWQLKRKGKYYFTRNGSSLVAFVVGGKYSPGNGFSIVGAHTDSPCLKVKPISKKDKVGYLEVGVQLYGGGIWHTWFDRDLSVAGRVMVEKSDGTFQHTLARIEKPLLRVPTLAIHLDGSVNEAFKFNKENHLVPVLATAVKSSLNGASDQETKHHRALLDILSEELEVELDKIHDFELCLYDTQLATIGGAYDEFIFSARLDNLGMSYCSLMALLNTANQASEDTHIRVVSLFDNEEIGSTTAHGANSNLLPSTLKRLVASKIDGKEPSNSKSTFELAMRNSMLVSADMAHAVHPNYVEKYEENHRPAMHKGTVIKINANQRYATTAPTALILREIARRRNIPIQEFVVRNDSSCGSTIGPMLSAKLGLRTIDVGNPQLSMHSIREIGGVDDVPNGIRLLEAFFELFPTVDQQVVVD</sequence>
<dbReference type="GO" id="GO:0008237">
    <property type="term" value="F:metallopeptidase activity"/>
    <property type="evidence" value="ECO:0007669"/>
    <property type="project" value="UniProtKB-KW"/>
</dbReference>
<dbReference type="EC" id="3.4.11.21" evidence="4"/>
<protein>
    <recommendedName>
        <fullName evidence="4">aspartyl aminopeptidase</fullName>
        <ecNumber evidence="4">3.4.11.21</ecNumber>
    </recommendedName>
</protein>
<dbReference type="GO" id="GO:0006508">
    <property type="term" value="P:proteolysis"/>
    <property type="evidence" value="ECO:0007669"/>
    <property type="project" value="UniProtKB-KW"/>
</dbReference>
<dbReference type="AlphaFoldDB" id="A0A8H7RY87"/>
<evidence type="ECO:0000256" key="11">
    <source>
        <dbReference type="RuleBase" id="RU004386"/>
    </source>
</evidence>
<comment type="caution">
    <text evidence="12">The sequence shown here is derived from an EMBL/GenBank/DDBJ whole genome shotgun (WGS) entry which is preliminary data.</text>
</comment>